<evidence type="ECO:0000256" key="1">
    <source>
        <dbReference type="SAM" id="Phobius"/>
    </source>
</evidence>
<sequence>MTVAIGYCWLVLIVTLNSMIYCLEPRCVDVNCYTPLHSKIGSNYSVYGITQGGVIFVADMMKFSSSKFLNDLKAIDAKIKHFDCSTATVHFASTNRSILGSANAKKNATFFIIDAPKARIILPSCNWTIYNDILYCEIYWSATKFARIHHCYHPNKIECDALPSIFLSSVFVITLYPGPKNSRFWEAAHQSIFTANGSWYCLRSELRYYYARWSNQLYYLCYNDDGISNETLFVDEGLELGLVRFGYKDTAPGFASLSDVTTVDYLGQIIALNEMNDHYPSWLQPFQGENALKPGTERLLTCLVENKIRYLLQTTLTQFCIFEILTFSFRMTAQLLPKSFSEAALAELLKYNKSQLLLSVKRKRLPVNVLPVIITRQKSMIEQKQISGDIIGTLHMDTFINVTLAMLLYTCFFIIIFILFIRWRIALIPITLFNY</sequence>
<evidence type="ECO:0000256" key="2">
    <source>
        <dbReference type="SAM" id="SignalP"/>
    </source>
</evidence>
<reference evidence="4" key="1">
    <citation type="submission" date="2017-02" db="UniProtKB">
        <authorList>
            <consortium name="WormBaseParasite"/>
        </authorList>
    </citation>
    <scope>IDENTIFICATION</scope>
</reference>
<keyword evidence="1" id="KW-1133">Transmembrane helix</keyword>
<proteinExistence type="predicted"/>
<dbReference type="Proteomes" id="UP000050640">
    <property type="component" value="Unplaced"/>
</dbReference>
<feature type="transmembrane region" description="Helical" evidence="1">
    <location>
        <begin position="399"/>
        <end position="421"/>
    </location>
</feature>
<evidence type="ECO:0000313" key="3">
    <source>
        <dbReference type="Proteomes" id="UP000050640"/>
    </source>
</evidence>
<evidence type="ECO:0000313" key="4">
    <source>
        <dbReference type="WBParaSite" id="EEL_0000993301-mRNA-1"/>
    </source>
</evidence>
<dbReference type="WBParaSite" id="EEL_0000993301-mRNA-1">
    <property type="protein sequence ID" value="EEL_0000993301-mRNA-1"/>
    <property type="gene ID" value="EEL_0000993301"/>
</dbReference>
<accession>A0A0R3S564</accession>
<keyword evidence="1" id="KW-0472">Membrane</keyword>
<keyword evidence="2" id="KW-0732">Signal</keyword>
<organism evidence="3 4">
    <name type="scientific">Elaeophora elaphi</name>
    <dbReference type="NCBI Taxonomy" id="1147741"/>
    <lineage>
        <taxon>Eukaryota</taxon>
        <taxon>Metazoa</taxon>
        <taxon>Ecdysozoa</taxon>
        <taxon>Nematoda</taxon>
        <taxon>Chromadorea</taxon>
        <taxon>Rhabditida</taxon>
        <taxon>Spirurina</taxon>
        <taxon>Spiruromorpha</taxon>
        <taxon>Filarioidea</taxon>
        <taxon>Onchocercidae</taxon>
        <taxon>Elaeophora</taxon>
    </lineage>
</organism>
<feature type="signal peptide" evidence="2">
    <location>
        <begin position="1"/>
        <end position="22"/>
    </location>
</feature>
<protein>
    <submittedName>
        <fullName evidence="4">Glycoprotein</fullName>
    </submittedName>
</protein>
<dbReference type="AlphaFoldDB" id="A0A0R3S564"/>
<keyword evidence="1" id="KW-0812">Transmembrane</keyword>
<keyword evidence="3" id="KW-1185">Reference proteome</keyword>
<feature type="chain" id="PRO_5006448023" evidence="2">
    <location>
        <begin position="23"/>
        <end position="435"/>
    </location>
</feature>
<name>A0A0R3S564_9BILA</name>